<dbReference type="GO" id="GO:0016787">
    <property type="term" value="F:hydrolase activity"/>
    <property type="evidence" value="ECO:0007669"/>
    <property type="project" value="UniProtKB-KW"/>
</dbReference>
<dbReference type="Gene3D" id="3.40.50.1820">
    <property type="entry name" value="alpha/beta hydrolase"/>
    <property type="match status" value="1"/>
</dbReference>
<dbReference type="PANTHER" id="PTHR43798">
    <property type="entry name" value="MONOACYLGLYCEROL LIPASE"/>
    <property type="match status" value="1"/>
</dbReference>
<name>A0ABU4DGS6_9ACTN</name>
<dbReference type="PANTHER" id="PTHR43798:SF33">
    <property type="entry name" value="HYDROLASE, PUTATIVE (AFU_ORTHOLOGUE AFUA_2G14860)-RELATED"/>
    <property type="match status" value="1"/>
</dbReference>
<protein>
    <submittedName>
        <fullName evidence="2">Alpha/beta hydrolase</fullName>
    </submittedName>
</protein>
<dbReference type="InterPro" id="IPR000073">
    <property type="entry name" value="AB_hydrolase_1"/>
</dbReference>
<sequence length="298" mass="32417">MSTNVTSEAPEWFRAAVATKPEHSSVTVHGARIAYRCWGEPGSPGLLLVHGGAAHAGWWDHIAPRYAGERRVVALDLSGHGDSDWRDSYTLDTWADEVTAVAEAAQAGDHAVLVGHSLGGLVGIRTSIAHPDLITDLVLVDSRVLDAEMLDEIQRDQPEGGIPRRSKHYPSLDAALERFRLVPDHASLDYAKDHVARQSVVRDDDGWRWKFDRGFADDLTDLPPRPPSACRLSVVHGEHGVVTAAMIDIVTSELDEPARVVEFPGAGHHIPLEQPLALMDVIDDVLREHSARVGLGPG</sequence>
<comment type="caution">
    <text evidence="2">The sequence shown here is derived from an EMBL/GenBank/DDBJ whole genome shotgun (WGS) entry which is preliminary data.</text>
</comment>
<dbReference type="Proteomes" id="UP001185779">
    <property type="component" value="Unassembled WGS sequence"/>
</dbReference>
<dbReference type="GeneID" id="77171147"/>
<organism evidence="2 3">
    <name type="scientific">Gordonia amicalis</name>
    <dbReference type="NCBI Taxonomy" id="89053"/>
    <lineage>
        <taxon>Bacteria</taxon>
        <taxon>Bacillati</taxon>
        <taxon>Actinomycetota</taxon>
        <taxon>Actinomycetes</taxon>
        <taxon>Mycobacteriales</taxon>
        <taxon>Gordoniaceae</taxon>
        <taxon>Gordonia</taxon>
    </lineage>
</organism>
<reference evidence="2 3" key="1">
    <citation type="submission" date="2023-10" db="EMBL/GenBank/DDBJ databases">
        <title>Development of a sustainable strategy for remediation of hydrocarbon-contaminated territories based on the waste exchange concept.</title>
        <authorList>
            <person name="Krivoruchko A."/>
        </authorList>
    </citation>
    <scope>NUCLEOTIDE SEQUENCE [LARGE SCALE GENOMIC DNA]</scope>
    <source>
        <strain evidence="2 3">IEGM 1266</strain>
    </source>
</reference>
<dbReference type="EMBL" id="JAWLKI010000020">
    <property type="protein sequence ID" value="MDV6308938.1"/>
    <property type="molecule type" value="Genomic_DNA"/>
</dbReference>
<dbReference type="RefSeq" id="WP_096274894.1">
    <property type="nucleotide sequence ID" value="NZ_CP091855.1"/>
</dbReference>
<dbReference type="Pfam" id="PF12697">
    <property type="entry name" value="Abhydrolase_6"/>
    <property type="match status" value="1"/>
</dbReference>
<evidence type="ECO:0000259" key="1">
    <source>
        <dbReference type="Pfam" id="PF12697"/>
    </source>
</evidence>
<dbReference type="SUPFAM" id="SSF53474">
    <property type="entry name" value="alpha/beta-Hydrolases"/>
    <property type="match status" value="1"/>
</dbReference>
<proteinExistence type="predicted"/>
<dbReference type="PRINTS" id="PR00111">
    <property type="entry name" value="ABHYDROLASE"/>
</dbReference>
<dbReference type="InterPro" id="IPR050266">
    <property type="entry name" value="AB_hydrolase_sf"/>
</dbReference>
<gene>
    <name evidence="2" type="ORF">R3P94_16775</name>
</gene>
<evidence type="ECO:0000313" key="2">
    <source>
        <dbReference type="EMBL" id="MDV6308938.1"/>
    </source>
</evidence>
<keyword evidence="2" id="KW-0378">Hydrolase</keyword>
<feature type="domain" description="AB hydrolase-1" evidence="1">
    <location>
        <begin position="46"/>
        <end position="278"/>
    </location>
</feature>
<dbReference type="InterPro" id="IPR029058">
    <property type="entry name" value="AB_hydrolase_fold"/>
</dbReference>
<keyword evidence="3" id="KW-1185">Reference proteome</keyword>
<evidence type="ECO:0000313" key="3">
    <source>
        <dbReference type="Proteomes" id="UP001185779"/>
    </source>
</evidence>
<accession>A0ABU4DGS6</accession>